<feature type="compositionally biased region" description="Low complexity" evidence="7">
    <location>
        <begin position="129"/>
        <end position="143"/>
    </location>
</feature>
<dbReference type="PRINTS" id="PR00318">
    <property type="entry name" value="GPROTEINA"/>
</dbReference>
<accession>A0A2H3K189</accession>
<evidence type="ECO:0000313" key="8">
    <source>
        <dbReference type="EMBL" id="PCH44939.1"/>
    </source>
</evidence>
<dbReference type="PROSITE" id="PS51882">
    <property type="entry name" value="G_ALPHA"/>
    <property type="match status" value="1"/>
</dbReference>
<feature type="region of interest" description="Disordered" evidence="7">
    <location>
        <begin position="129"/>
        <end position="149"/>
    </location>
</feature>
<keyword evidence="9" id="KW-1185">Reference proteome</keyword>
<evidence type="ECO:0000256" key="1">
    <source>
        <dbReference type="ARBA" id="ARBA00022723"/>
    </source>
</evidence>
<dbReference type="EMBL" id="KB468168">
    <property type="protein sequence ID" value="PCH44939.1"/>
    <property type="molecule type" value="Genomic_DNA"/>
</dbReference>
<dbReference type="GO" id="GO:0005834">
    <property type="term" value="C:heterotrimeric G-protein complex"/>
    <property type="evidence" value="ECO:0007669"/>
    <property type="project" value="TreeGrafter"/>
</dbReference>
<keyword evidence="4" id="KW-0807">Transducer</keyword>
<dbReference type="Pfam" id="PF00503">
    <property type="entry name" value="G-alpha"/>
    <property type="match status" value="1"/>
</dbReference>
<feature type="region of interest" description="Disordered" evidence="7">
    <location>
        <begin position="1"/>
        <end position="32"/>
    </location>
</feature>
<dbReference type="GO" id="GO:0005525">
    <property type="term" value="F:GTP binding"/>
    <property type="evidence" value="ECO:0007669"/>
    <property type="project" value="UniProtKB-KW"/>
</dbReference>
<feature type="binding site" evidence="5">
    <location>
        <begin position="403"/>
        <end position="406"/>
    </location>
    <ligand>
        <name>GTP</name>
        <dbReference type="ChEBI" id="CHEBI:37565"/>
    </ligand>
</feature>
<dbReference type="Gene3D" id="1.10.400.10">
    <property type="entry name" value="GI Alpha 1, domain 2-like"/>
    <property type="match status" value="1"/>
</dbReference>
<dbReference type="PANTHER" id="PTHR10218:SF360">
    <property type="entry name" value="GUANINE NUCLEOTIDE-BINDING PROTEIN SUBUNIT ALPHA HOMOLOG"/>
    <property type="match status" value="1"/>
</dbReference>
<proteinExistence type="predicted"/>
<dbReference type="GO" id="GO:0001664">
    <property type="term" value="F:G protein-coupled receptor binding"/>
    <property type="evidence" value="ECO:0007669"/>
    <property type="project" value="TreeGrafter"/>
</dbReference>
<dbReference type="SUPFAM" id="SSF52540">
    <property type="entry name" value="P-loop containing nucleoside triphosphate hydrolases"/>
    <property type="match status" value="1"/>
</dbReference>
<keyword evidence="3 5" id="KW-0342">GTP-binding</keyword>
<dbReference type="PANTHER" id="PTHR10218">
    <property type="entry name" value="GTP-BINDING PROTEIN ALPHA SUBUNIT"/>
    <property type="match status" value="1"/>
</dbReference>
<dbReference type="Proteomes" id="UP000218811">
    <property type="component" value="Unassembled WGS sequence"/>
</dbReference>
<evidence type="ECO:0000256" key="6">
    <source>
        <dbReference type="PIRSR" id="PIRSR601019-2"/>
    </source>
</evidence>
<keyword evidence="6" id="KW-0460">Magnesium</keyword>
<keyword evidence="1 6" id="KW-0479">Metal-binding</keyword>
<evidence type="ECO:0000256" key="4">
    <source>
        <dbReference type="ARBA" id="ARBA00023224"/>
    </source>
</evidence>
<feature type="binding site" evidence="5">
    <location>
        <begin position="302"/>
        <end position="308"/>
    </location>
    <ligand>
        <name>GTP</name>
        <dbReference type="ChEBI" id="CHEBI:37565"/>
    </ligand>
</feature>
<name>A0A2H3K189_WOLCO</name>
<reference evidence="8 9" key="1">
    <citation type="journal article" date="2012" name="Science">
        <title>The Paleozoic origin of enzymatic lignin decomposition reconstructed from 31 fungal genomes.</title>
        <authorList>
            <person name="Floudas D."/>
            <person name="Binder M."/>
            <person name="Riley R."/>
            <person name="Barry K."/>
            <person name="Blanchette R.A."/>
            <person name="Henrissat B."/>
            <person name="Martinez A.T."/>
            <person name="Otillar R."/>
            <person name="Spatafora J.W."/>
            <person name="Yadav J.S."/>
            <person name="Aerts A."/>
            <person name="Benoit I."/>
            <person name="Boyd A."/>
            <person name="Carlson A."/>
            <person name="Copeland A."/>
            <person name="Coutinho P.M."/>
            <person name="de Vries R.P."/>
            <person name="Ferreira P."/>
            <person name="Findley K."/>
            <person name="Foster B."/>
            <person name="Gaskell J."/>
            <person name="Glotzer D."/>
            <person name="Gorecki P."/>
            <person name="Heitman J."/>
            <person name="Hesse C."/>
            <person name="Hori C."/>
            <person name="Igarashi K."/>
            <person name="Jurgens J.A."/>
            <person name="Kallen N."/>
            <person name="Kersten P."/>
            <person name="Kohler A."/>
            <person name="Kuees U."/>
            <person name="Kumar T.K.A."/>
            <person name="Kuo A."/>
            <person name="LaButti K."/>
            <person name="Larrondo L.F."/>
            <person name="Lindquist E."/>
            <person name="Ling A."/>
            <person name="Lombard V."/>
            <person name="Lucas S."/>
            <person name="Lundell T."/>
            <person name="Martin R."/>
            <person name="McLaughlin D.J."/>
            <person name="Morgenstern I."/>
            <person name="Morin E."/>
            <person name="Murat C."/>
            <person name="Nagy L.G."/>
            <person name="Nolan M."/>
            <person name="Ohm R.A."/>
            <person name="Patyshakuliyeva A."/>
            <person name="Rokas A."/>
            <person name="Ruiz-Duenas F.J."/>
            <person name="Sabat G."/>
            <person name="Salamov A."/>
            <person name="Samejima M."/>
            <person name="Schmutz J."/>
            <person name="Slot J.C."/>
            <person name="St John F."/>
            <person name="Stenlid J."/>
            <person name="Sun H."/>
            <person name="Sun S."/>
            <person name="Syed K."/>
            <person name="Tsang A."/>
            <person name="Wiebenga A."/>
            <person name="Young D."/>
            <person name="Pisabarro A."/>
            <person name="Eastwood D.C."/>
            <person name="Martin F."/>
            <person name="Cullen D."/>
            <person name="Grigoriev I.V."/>
            <person name="Hibbett D.S."/>
        </authorList>
    </citation>
    <scope>NUCLEOTIDE SEQUENCE [LARGE SCALE GENOMIC DNA]</scope>
    <source>
        <strain evidence="8 9">MD-104</strain>
    </source>
</reference>
<dbReference type="STRING" id="742152.A0A2H3K189"/>
<organism evidence="8 9">
    <name type="scientific">Wolfiporia cocos (strain MD-104)</name>
    <name type="common">Brown rot fungus</name>
    <dbReference type="NCBI Taxonomy" id="742152"/>
    <lineage>
        <taxon>Eukaryota</taxon>
        <taxon>Fungi</taxon>
        <taxon>Dikarya</taxon>
        <taxon>Basidiomycota</taxon>
        <taxon>Agaricomycotina</taxon>
        <taxon>Agaricomycetes</taxon>
        <taxon>Polyporales</taxon>
        <taxon>Phaeolaceae</taxon>
        <taxon>Wolfiporia</taxon>
    </lineage>
</organism>
<dbReference type="OrthoDB" id="5817230at2759"/>
<sequence length="493" mass="55775">MTFSDKMSASLIPTTDPLDAVLAPPPDESEQQRLERLAREAEAKRISDMIDEEIQRQEKAEKKGARPIKILLLGKSTTLKNFQLMNSPKAFRTERASWRAVVHLNVVRSIRLILEVMAEAQAAQAPLQLPSPFASSSRPPSGRSADDGVPQLTAEHLKLKMRLSPLVQVEQSLVRKLTPPGSAEFEATHLAQATNVPYLERMRQKEVAVNSQFAWKGLFNKLLSESRSSVDSREGIDWDNPEDPGRILYACGEDMIRLWNDETIQALLKAKNLRLEDRSGFFLDSLDRVTSPRYVPTDDDILRARLKTLGITEYRFTIKEGALGGISRDWRIFDVGGHRSLVTAWAPYFDDMNAILFLAPISCFDQTLEEDPNVNRLEDSVLLWKSIVANPLLARTTLVLFLNKIDIFKAKLQAGIKLGKYIVSYGNRPNDFESTSSYLRRKFAQIHRERSPEPRSFYCHFTTVTDTKSTQHILCDVQDTVVMKNLKSSSLIS</sequence>
<dbReference type="InterPro" id="IPR027417">
    <property type="entry name" value="P-loop_NTPase"/>
</dbReference>
<dbReference type="Gene3D" id="3.40.50.300">
    <property type="entry name" value="P-loop containing nucleotide triphosphate hydrolases"/>
    <property type="match status" value="1"/>
</dbReference>
<dbReference type="GO" id="GO:0031683">
    <property type="term" value="F:G-protein beta/gamma-subunit complex binding"/>
    <property type="evidence" value="ECO:0007669"/>
    <property type="project" value="InterPro"/>
</dbReference>
<gene>
    <name evidence="8" type="ORF">WOLCODRAFT_27155</name>
</gene>
<keyword evidence="2 5" id="KW-0547">Nucleotide-binding</keyword>
<dbReference type="SMART" id="SM00275">
    <property type="entry name" value="G_alpha"/>
    <property type="match status" value="1"/>
</dbReference>
<dbReference type="FunFam" id="3.40.50.300:FF:000692">
    <property type="entry name" value="Guanine nucleotide-binding protein subunit alpha"/>
    <property type="match status" value="1"/>
</dbReference>
<dbReference type="AlphaFoldDB" id="A0A2H3K189"/>
<evidence type="ECO:0000313" key="9">
    <source>
        <dbReference type="Proteomes" id="UP000218811"/>
    </source>
</evidence>
<protein>
    <submittedName>
        <fullName evidence="8">G-alpha-domain-containing protein</fullName>
    </submittedName>
</protein>
<evidence type="ECO:0000256" key="7">
    <source>
        <dbReference type="SAM" id="MobiDB-lite"/>
    </source>
</evidence>
<dbReference type="GO" id="GO:0003924">
    <property type="term" value="F:GTPase activity"/>
    <property type="evidence" value="ECO:0007669"/>
    <property type="project" value="InterPro"/>
</dbReference>
<evidence type="ECO:0000256" key="5">
    <source>
        <dbReference type="PIRSR" id="PIRSR601019-1"/>
    </source>
</evidence>
<dbReference type="SUPFAM" id="SSF47895">
    <property type="entry name" value="Transducin (alpha subunit), insertion domain"/>
    <property type="match status" value="1"/>
</dbReference>
<dbReference type="GO" id="GO:0046872">
    <property type="term" value="F:metal ion binding"/>
    <property type="evidence" value="ECO:0007669"/>
    <property type="project" value="UniProtKB-KW"/>
</dbReference>
<dbReference type="GO" id="GO:0005737">
    <property type="term" value="C:cytoplasm"/>
    <property type="evidence" value="ECO:0007669"/>
    <property type="project" value="TreeGrafter"/>
</dbReference>
<feature type="binding site" evidence="6">
    <location>
        <position position="308"/>
    </location>
    <ligand>
        <name>Mg(2+)</name>
        <dbReference type="ChEBI" id="CHEBI:18420"/>
    </ligand>
</feature>
<dbReference type="InterPro" id="IPR001019">
    <property type="entry name" value="Gprotein_alpha_su"/>
</dbReference>
<dbReference type="GO" id="GO:0007188">
    <property type="term" value="P:adenylate cyclase-modulating G protein-coupled receptor signaling pathway"/>
    <property type="evidence" value="ECO:0007669"/>
    <property type="project" value="TreeGrafter"/>
</dbReference>
<evidence type="ECO:0000256" key="2">
    <source>
        <dbReference type="ARBA" id="ARBA00022741"/>
    </source>
</evidence>
<dbReference type="InterPro" id="IPR011025">
    <property type="entry name" value="GproteinA_insert"/>
</dbReference>
<dbReference type="OMA" id="SQFAWKG"/>
<feature type="compositionally biased region" description="Polar residues" evidence="7">
    <location>
        <begin position="1"/>
        <end position="13"/>
    </location>
</feature>
<dbReference type="CDD" id="cd00066">
    <property type="entry name" value="G-alpha"/>
    <property type="match status" value="1"/>
</dbReference>
<evidence type="ECO:0000256" key="3">
    <source>
        <dbReference type="ARBA" id="ARBA00023134"/>
    </source>
</evidence>